<dbReference type="GO" id="GO:0015485">
    <property type="term" value="F:cholesterol binding"/>
    <property type="evidence" value="ECO:0007669"/>
    <property type="project" value="InterPro"/>
</dbReference>
<name>A0A1M4Z3Q8_9SPHI</name>
<dbReference type="Proteomes" id="UP000184287">
    <property type="component" value="Unassembled WGS sequence"/>
</dbReference>
<evidence type="ECO:0008006" key="3">
    <source>
        <dbReference type="Google" id="ProtNLM"/>
    </source>
</evidence>
<evidence type="ECO:0000313" key="1">
    <source>
        <dbReference type="EMBL" id="SHF12671.1"/>
    </source>
</evidence>
<dbReference type="Gene3D" id="3.40.30.40">
    <property type="entry name" value="Perfringolysin"/>
    <property type="match status" value="1"/>
</dbReference>
<dbReference type="EMBL" id="FQUQ01000002">
    <property type="protein sequence ID" value="SHF12671.1"/>
    <property type="molecule type" value="Genomic_DNA"/>
</dbReference>
<keyword evidence="2" id="KW-1185">Reference proteome</keyword>
<dbReference type="InterPro" id="IPR036359">
    <property type="entry name" value="Thiol_cytolysin_sf"/>
</dbReference>
<reference evidence="2" key="1">
    <citation type="submission" date="2016-11" db="EMBL/GenBank/DDBJ databases">
        <authorList>
            <person name="Varghese N."/>
            <person name="Submissions S."/>
        </authorList>
    </citation>
    <scope>NUCLEOTIDE SEQUENCE [LARGE SCALE GENOMIC DNA]</scope>
    <source>
        <strain evidence="2">DSM 16990</strain>
    </source>
</reference>
<proteinExistence type="predicted"/>
<dbReference type="Gene3D" id="3.90.840.10">
    <property type="entry name" value="Thiol-activated cytolysin superfamily/Thiol-activated cytolysin, alpha-beta domain"/>
    <property type="match status" value="1"/>
</dbReference>
<organism evidence="1 2">
    <name type="scientific">Pedobacter caeni</name>
    <dbReference type="NCBI Taxonomy" id="288992"/>
    <lineage>
        <taxon>Bacteria</taxon>
        <taxon>Pseudomonadati</taxon>
        <taxon>Bacteroidota</taxon>
        <taxon>Sphingobacteriia</taxon>
        <taxon>Sphingobacteriales</taxon>
        <taxon>Sphingobacteriaceae</taxon>
        <taxon>Pedobacter</taxon>
    </lineage>
</organism>
<dbReference type="AlphaFoldDB" id="A0A1M4Z3Q8"/>
<dbReference type="SUPFAM" id="SSF56978">
    <property type="entry name" value="Perfringolysin"/>
    <property type="match status" value="1"/>
</dbReference>
<dbReference type="InterPro" id="IPR036363">
    <property type="entry name" value="Thiol_cytolysin_ab_sf"/>
</dbReference>
<gene>
    <name evidence="1" type="ORF">SAMN04488522_102174</name>
</gene>
<sequence>MQHRKFVKLCYISAVLVSVFFNGCKKAPDVRPDPPFVGSAEDKKKLIISKKIDSIKQSLVEQNFKITSFELSKDSTSVIFNYENTASGAAEFGILNDSSSGDYYYGFSINGRELLEKNQLNYFNPKIPQNENQIVIIKGGNGEILNKTTISRLALSSMRVQIAEARESVGGSKELSKKKGEIKYTISTFNKYEDIKNEVLFNNYKYGLRYNMESKEIKSIHNLIPDNQSIGFLSGVYLFYRQDSYTALLDDSAPDWKLYDKEIDPSLFADNTPAYMSEVTFGRYGLFAMESDLYSNDQIKGALNAALKDTTSMTELQKKIVNTSTIRAYYSLGNLFSIGSTGVESLANFLNIAKNNLPNATQWADQPTYFRVKSLKDKKLLTGGTYIYSKKFDL</sequence>
<evidence type="ECO:0000313" key="2">
    <source>
        <dbReference type="Proteomes" id="UP000184287"/>
    </source>
</evidence>
<accession>A0A1M4Z3Q8</accession>
<dbReference type="Gene3D" id="3.30.1040.20">
    <property type="match status" value="1"/>
</dbReference>
<protein>
    <recommendedName>
        <fullName evidence="3">Thiol-activated cytolysin</fullName>
    </recommendedName>
</protein>